<evidence type="ECO:0000313" key="10">
    <source>
        <dbReference type="Proteomes" id="UP001304298"/>
    </source>
</evidence>
<dbReference type="PROSITE" id="PS50005">
    <property type="entry name" value="TPR"/>
    <property type="match status" value="2"/>
</dbReference>
<dbReference type="PANTHER" id="PTHR35807">
    <property type="entry name" value="TRANSCRIPTIONAL REGULATOR REDD-RELATED"/>
    <property type="match status" value="1"/>
</dbReference>
<sequence>MENAGEQDAGPPRVRVLGPFEVCAHEGALVLGGTRIRTLLALLTVNAGRVTGVGALVEALWGGDAPPDARRTVRTYVSRARRGLVPLADALGTGELITTHPAGYTLLVPPGLVDAARFERQVTAGREALAASRYAEAREILADALALWRGDAYGEFTAVASLRSEAARLESLRLTATEDRVEAELATGASATLVEELTGLTEREPGRDRLWGQLMIALYRANRQADALDVFSRARTQLVERFGLDPSARLAEIHRQVLDGDPRLLGQRPAQSVVTRLPAPARNDLPGDIPDFAGREPELTRLLSAREKAPDVTVVTAIDGMAGVGKTTLAVHAAHRLAGHYRDAQLFVDLHGHTPGQEPTSPAAALDALLRALDVPADRIPADQHARAALWRAELATRSVLVVLDNAADAAQVRPLLPGSPRSLALVTSRRRLVDLEAADVISLDVLPEADAVVLFTGVVGQARGDAEAASVLDVVRHCGRLPLAIRLAAARLRTRQAWTVRYLARRLQHARWPLAELSAGDRGVAAAFALSYEQLDDARQRMFRLLGVHPGPDFDAPAAAALAALDLADAEQLLESLVDDHLLQQHAPGRYRFHDLLRRHAHTTGLDEEPEPDRRAALRRVVDFHLHTAYHGSRLLDDQHPPINLDPPGCEPWPLEDAEEAMGWFDANHRCVLAARAAAEEQGWDTAVWQLAWTLDNFHYRRGDLHANIACWRAGLAAAERLGDRAAQARAHRRLGLVYAPLGRFSEALDHLGESLRLAEEIGDLLGQAGVHYVLALAWHEQDDHVRALARAFSSHDLYRTLGNTKWETRALSLIGTCYSHLGHHGEARRYCRTALALSLRRKDVYGEADSLESLGRIANDLGEYEKALEHYERALELWRALDNTYRQAGVLSALGDTHRQLADSARARAAWRAAEELYRARELHVAADRVGRSRTG</sequence>
<dbReference type="Pfam" id="PF03704">
    <property type="entry name" value="BTAD"/>
    <property type="match status" value="1"/>
</dbReference>
<dbReference type="InterPro" id="IPR005158">
    <property type="entry name" value="BTAD"/>
</dbReference>
<keyword evidence="5" id="KW-0802">TPR repeat</keyword>
<feature type="coiled-coil region" evidence="7">
    <location>
        <begin position="856"/>
        <end position="883"/>
    </location>
</feature>
<dbReference type="Gene3D" id="3.40.50.300">
    <property type="entry name" value="P-loop containing nucleotide triphosphate hydrolases"/>
    <property type="match status" value="1"/>
</dbReference>
<evidence type="ECO:0000256" key="5">
    <source>
        <dbReference type="PROSITE-ProRule" id="PRU00339"/>
    </source>
</evidence>
<evidence type="ECO:0000256" key="7">
    <source>
        <dbReference type="SAM" id="Coils"/>
    </source>
</evidence>
<dbReference type="RefSeq" id="WP_323327161.1">
    <property type="nucleotide sequence ID" value="NZ_JAYFSI010000002.1"/>
</dbReference>
<evidence type="ECO:0000256" key="4">
    <source>
        <dbReference type="ARBA" id="ARBA00023163"/>
    </source>
</evidence>
<dbReference type="CDD" id="cd15831">
    <property type="entry name" value="BTAD"/>
    <property type="match status" value="1"/>
</dbReference>
<feature type="DNA-binding region" description="OmpR/PhoB-type" evidence="6">
    <location>
        <begin position="4"/>
        <end position="108"/>
    </location>
</feature>
<dbReference type="PRINTS" id="PR00364">
    <property type="entry name" value="DISEASERSIST"/>
</dbReference>
<dbReference type="InterPro" id="IPR036388">
    <property type="entry name" value="WH-like_DNA-bd_sf"/>
</dbReference>
<dbReference type="Gene3D" id="1.10.10.10">
    <property type="entry name" value="Winged helix-like DNA-binding domain superfamily/Winged helix DNA-binding domain"/>
    <property type="match status" value="2"/>
</dbReference>
<dbReference type="Pfam" id="PF13424">
    <property type="entry name" value="TPR_12"/>
    <property type="match status" value="1"/>
</dbReference>
<evidence type="ECO:0000256" key="1">
    <source>
        <dbReference type="ARBA" id="ARBA00005820"/>
    </source>
</evidence>
<reference evidence="9 10" key="1">
    <citation type="submission" date="2023-12" db="EMBL/GenBank/DDBJ databases">
        <title>Amycolatopsis sp. V23-08.</title>
        <authorList>
            <person name="Somphong A."/>
        </authorList>
    </citation>
    <scope>NUCLEOTIDE SEQUENCE [LARGE SCALE GENOMIC DNA]</scope>
    <source>
        <strain evidence="9 10">V23-08</strain>
    </source>
</reference>
<evidence type="ECO:0000256" key="3">
    <source>
        <dbReference type="ARBA" id="ARBA00023125"/>
    </source>
</evidence>
<dbReference type="Gene3D" id="1.25.40.10">
    <property type="entry name" value="Tetratricopeptide repeat domain"/>
    <property type="match status" value="2"/>
</dbReference>
<feature type="domain" description="OmpR/PhoB-type" evidence="8">
    <location>
        <begin position="4"/>
        <end position="108"/>
    </location>
</feature>
<dbReference type="InterPro" id="IPR001867">
    <property type="entry name" value="OmpR/PhoB-type_DNA-bd"/>
</dbReference>
<dbReference type="SUPFAM" id="SSF46894">
    <property type="entry name" value="C-terminal effector domain of the bipartite response regulators"/>
    <property type="match status" value="1"/>
</dbReference>
<keyword evidence="2" id="KW-0805">Transcription regulation</keyword>
<evidence type="ECO:0000256" key="6">
    <source>
        <dbReference type="PROSITE-ProRule" id="PRU01091"/>
    </source>
</evidence>
<comment type="caution">
    <text evidence="9">The sequence shown here is derived from an EMBL/GenBank/DDBJ whole genome shotgun (WGS) entry which is preliminary data.</text>
</comment>
<dbReference type="InterPro" id="IPR016032">
    <property type="entry name" value="Sig_transdc_resp-reg_C-effctor"/>
</dbReference>
<dbReference type="SMART" id="SM00862">
    <property type="entry name" value="Trans_reg_C"/>
    <property type="match status" value="1"/>
</dbReference>
<dbReference type="PANTHER" id="PTHR35807:SF1">
    <property type="entry name" value="TRANSCRIPTIONAL REGULATOR REDD"/>
    <property type="match status" value="1"/>
</dbReference>
<evidence type="ECO:0000256" key="2">
    <source>
        <dbReference type="ARBA" id="ARBA00023015"/>
    </source>
</evidence>
<accession>A0ABU5R3H3</accession>
<feature type="repeat" description="TPR" evidence="5">
    <location>
        <begin position="850"/>
        <end position="883"/>
    </location>
</feature>
<dbReference type="SMART" id="SM00028">
    <property type="entry name" value="TPR"/>
    <property type="match status" value="5"/>
</dbReference>
<organism evidence="9 10">
    <name type="scientific">Amycolatopsis heterodermiae</name>
    <dbReference type="NCBI Taxonomy" id="3110235"/>
    <lineage>
        <taxon>Bacteria</taxon>
        <taxon>Bacillati</taxon>
        <taxon>Actinomycetota</taxon>
        <taxon>Actinomycetes</taxon>
        <taxon>Pseudonocardiales</taxon>
        <taxon>Pseudonocardiaceae</taxon>
        <taxon>Amycolatopsis</taxon>
    </lineage>
</organism>
<name>A0ABU5R3H3_9PSEU</name>
<dbReference type="Pfam" id="PF00486">
    <property type="entry name" value="Trans_reg_C"/>
    <property type="match status" value="1"/>
</dbReference>
<keyword evidence="10" id="KW-1185">Reference proteome</keyword>
<evidence type="ECO:0000313" key="9">
    <source>
        <dbReference type="EMBL" id="MEA5360748.1"/>
    </source>
</evidence>
<dbReference type="InterPro" id="IPR019734">
    <property type="entry name" value="TPR_rpt"/>
</dbReference>
<dbReference type="Pfam" id="PF00931">
    <property type="entry name" value="NB-ARC"/>
    <property type="match status" value="1"/>
</dbReference>
<comment type="similarity">
    <text evidence="1">Belongs to the AfsR/DnrI/RedD regulatory family.</text>
</comment>
<dbReference type="PROSITE" id="PS50293">
    <property type="entry name" value="TPR_REGION"/>
    <property type="match status" value="1"/>
</dbReference>
<dbReference type="InterPro" id="IPR011990">
    <property type="entry name" value="TPR-like_helical_dom_sf"/>
</dbReference>
<keyword evidence="7" id="KW-0175">Coiled coil</keyword>
<dbReference type="Pfam" id="PF13181">
    <property type="entry name" value="TPR_8"/>
    <property type="match status" value="1"/>
</dbReference>
<dbReference type="EMBL" id="JAYFSI010000002">
    <property type="protein sequence ID" value="MEA5360748.1"/>
    <property type="molecule type" value="Genomic_DNA"/>
</dbReference>
<gene>
    <name evidence="9" type="ORF">VA596_14465</name>
</gene>
<dbReference type="SUPFAM" id="SSF52540">
    <property type="entry name" value="P-loop containing nucleoside triphosphate hydrolases"/>
    <property type="match status" value="1"/>
</dbReference>
<dbReference type="SUPFAM" id="SSF48452">
    <property type="entry name" value="TPR-like"/>
    <property type="match status" value="2"/>
</dbReference>
<dbReference type="InterPro" id="IPR027417">
    <property type="entry name" value="P-loop_NTPase"/>
</dbReference>
<dbReference type="PROSITE" id="PS51755">
    <property type="entry name" value="OMPR_PHOB"/>
    <property type="match status" value="1"/>
</dbReference>
<protein>
    <submittedName>
        <fullName evidence="9">BTAD domain-containing putative transcriptional regulator</fullName>
    </submittedName>
</protein>
<keyword evidence="3 6" id="KW-0238">DNA-binding</keyword>
<proteinExistence type="inferred from homology"/>
<feature type="repeat" description="TPR" evidence="5">
    <location>
        <begin position="730"/>
        <end position="763"/>
    </location>
</feature>
<keyword evidence="4" id="KW-0804">Transcription</keyword>
<dbReference type="SMART" id="SM01043">
    <property type="entry name" value="BTAD"/>
    <property type="match status" value="1"/>
</dbReference>
<dbReference type="InterPro" id="IPR002182">
    <property type="entry name" value="NB-ARC"/>
</dbReference>
<dbReference type="Proteomes" id="UP001304298">
    <property type="component" value="Unassembled WGS sequence"/>
</dbReference>
<evidence type="ECO:0000259" key="8">
    <source>
        <dbReference type="PROSITE" id="PS51755"/>
    </source>
</evidence>
<dbReference type="InterPro" id="IPR051677">
    <property type="entry name" value="AfsR-DnrI-RedD_regulator"/>
</dbReference>